<dbReference type="OrthoDB" id="436461at2"/>
<keyword evidence="3" id="KW-1185">Reference proteome</keyword>
<protein>
    <submittedName>
        <fullName evidence="2">Z1 domain-containing protein</fullName>
    </submittedName>
</protein>
<dbReference type="SUPFAM" id="SSF52540">
    <property type="entry name" value="P-loop containing nucleoside triphosphate hydrolases"/>
    <property type="match status" value="1"/>
</dbReference>
<evidence type="ECO:0000259" key="1">
    <source>
        <dbReference type="Pfam" id="PF10593"/>
    </source>
</evidence>
<dbReference type="EMBL" id="SNYC01000003">
    <property type="protein sequence ID" value="TDQ11400.1"/>
    <property type="molecule type" value="Genomic_DNA"/>
</dbReference>
<proteinExistence type="predicted"/>
<comment type="caution">
    <text evidence="2">The sequence shown here is derived from an EMBL/GenBank/DDBJ whole genome shotgun (WGS) entry which is preliminary data.</text>
</comment>
<dbReference type="Pfam" id="PF10593">
    <property type="entry name" value="Z1"/>
    <property type="match status" value="1"/>
</dbReference>
<dbReference type="AlphaFoldDB" id="A0A4R6T1N3"/>
<dbReference type="RefSeq" id="WP_133574475.1">
    <property type="nucleotide sequence ID" value="NZ_SNYC01000003.1"/>
</dbReference>
<gene>
    <name evidence="2" type="ORF">ATK78_0520</name>
</gene>
<dbReference type="InterPro" id="IPR018310">
    <property type="entry name" value="Put_endonuclease_Z1-dom"/>
</dbReference>
<name>A0A4R6T1N3_9SPHI</name>
<reference evidence="2 3" key="1">
    <citation type="submission" date="2019-03" db="EMBL/GenBank/DDBJ databases">
        <title>Genomic Encyclopedia of Archaeal and Bacterial Type Strains, Phase II (KMG-II): from individual species to whole genera.</title>
        <authorList>
            <person name="Goeker M."/>
        </authorList>
    </citation>
    <scope>NUCLEOTIDE SEQUENCE [LARGE SCALE GENOMIC DNA]</scope>
    <source>
        <strain evidence="2 3">DSM 19035</strain>
    </source>
</reference>
<sequence length="627" mass="71477">MHFENYLQHISSKGDGLTLSVKSTSDNIESIVNSGFDYKSHFTGLLLGNVQSGKTAQMFGVIGKLADNSFDLFLVLTSDNKNLQEQTLYRARESLTTFSIYGETEDSLLRFEDLSRPVLIVIKKNSNVLKRWKNNLAGSNFCSGRSIVIIDDEADAASLNTKINKRQVSTINSRLFDIKNLCTSSIYLEVTATPQALILQTQTSGWKPDFVHYFSPGLNYLGGEFIYSVPKSFCIRDTPENELIEMRNDDSPMPIGLKSAMLNFLIVCGDFKLRNKDNCNFLIHPSVRIGDHENVATKIGEILNDSLHLINESTGHFYKELEVEWKDLQTSKPDIYPLEDIFDIVLQLINDDKFNIQVLNSNNSLEINYYKGYNILVGGNSLGRGVTFPALQTVYYCRKAKTPNADSYWQHSRMFGYDRIPGLLRVFIPNTLNKIFTELTYSNKILIEQITKYGLDGVQLIYPKNIRPTRKNVIDQSALNLLTGGINFFPNDPIESNFSLLDEILKDFDENVEYYDVDSQLILKCLNNTGSNNKEDWNKDKYINSINGLLEKRPTEKFALIVRRNRDISKNTRTLLSPNDRTLGERLNGQTVLTMYRVTGKVEKKWKGNPFWIPNIKLPEGICFYDV</sequence>
<feature type="domain" description="Putative endonuclease Z1" evidence="1">
    <location>
        <begin position="257"/>
        <end position="455"/>
    </location>
</feature>
<dbReference type="InterPro" id="IPR027417">
    <property type="entry name" value="P-loop_NTPase"/>
</dbReference>
<evidence type="ECO:0000313" key="3">
    <source>
        <dbReference type="Proteomes" id="UP000295620"/>
    </source>
</evidence>
<organism evidence="2 3">
    <name type="scientific">Pedobacter metabolipauper</name>
    <dbReference type="NCBI Taxonomy" id="425513"/>
    <lineage>
        <taxon>Bacteria</taxon>
        <taxon>Pseudomonadati</taxon>
        <taxon>Bacteroidota</taxon>
        <taxon>Sphingobacteriia</taxon>
        <taxon>Sphingobacteriales</taxon>
        <taxon>Sphingobacteriaceae</taxon>
        <taxon>Pedobacter</taxon>
    </lineage>
</organism>
<dbReference type="Proteomes" id="UP000295620">
    <property type="component" value="Unassembled WGS sequence"/>
</dbReference>
<accession>A0A4R6T1N3</accession>
<evidence type="ECO:0000313" key="2">
    <source>
        <dbReference type="EMBL" id="TDQ11400.1"/>
    </source>
</evidence>